<feature type="domain" description="MULE transposase" evidence="2">
    <location>
        <begin position="228"/>
        <end position="285"/>
    </location>
</feature>
<dbReference type="PANTHER" id="PTHR31569:SF4">
    <property type="entry name" value="SWIM-TYPE DOMAIN-CONTAINING PROTEIN"/>
    <property type="match status" value="1"/>
</dbReference>
<dbReference type="EMBL" id="AFQF01000043">
    <property type="protein sequence ID" value="EGU89404.1"/>
    <property type="molecule type" value="Genomic_DNA"/>
</dbReference>
<feature type="region of interest" description="Disordered" evidence="1">
    <location>
        <begin position="108"/>
        <end position="127"/>
    </location>
</feature>
<evidence type="ECO:0000256" key="1">
    <source>
        <dbReference type="SAM" id="MobiDB-lite"/>
    </source>
</evidence>
<dbReference type="InterPro" id="IPR018289">
    <property type="entry name" value="MULE_transposase_dom"/>
</dbReference>
<dbReference type="OrthoDB" id="1421156at2759"/>
<reference evidence="3" key="1">
    <citation type="journal article" date="2012" name="Mol. Plant Microbe Interact.">
        <title>A highly conserved effector in Fusarium oxysporum is required for full virulence on Arabidopsis.</title>
        <authorList>
            <person name="Thatcher L.F."/>
            <person name="Gardiner D.M."/>
            <person name="Kazan K."/>
            <person name="Manners J."/>
        </authorList>
    </citation>
    <scope>NUCLEOTIDE SEQUENCE [LARGE SCALE GENOMIC DNA]</scope>
    <source>
        <strain evidence="3">Fo5176</strain>
    </source>
</reference>
<proteinExistence type="predicted"/>
<dbReference type="Pfam" id="PF10551">
    <property type="entry name" value="MULE"/>
    <property type="match status" value="1"/>
</dbReference>
<protein>
    <recommendedName>
        <fullName evidence="2">MULE transposase domain-containing protein</fullName>
    </recommendedName>
</protein>
<feature type="compositionally biased region" description="Basic and acidic residues" evidence="1">
    <location>
        <begin position="108"/>
        <end position="118"/>
    </location>
</feature>
<accession>F9F103</accession>
<dbReference type="AlphaFoldDB" id="F9F103"/>
<evidence type="ECO:0000259" key="2">
    <source>
        <dbReference type="Pfam" id="PF10551"/>
    </source>
</evidence>
<organism evidence="3">
    <name type="scientific">Fusarium oxysporum (strain Fo5176)</name>
    <name type="common">Fusarium vascular wilt</name>
    <dbReference type="NCBI Taxonomy" id="660025"/>
    <lineage>
        <taxon>Eukaryota</taxon>
        <taxon>Fungi</taxon>
        <taxon>Dikarya</taxon>
        <taxon>Ascomycota</taxon>
        <taxon>Pezizomycotina</taxon>
        <taxon>Sordariomycetes</taxon>
        <taxon>Hypocreomycetidae</taxon>
        <taxon>Hypocreales</taxon>
        <taxon>Nectriaceae</taxon>
        <taxon>Fusarium</taxon>
        <taxon>Fusarium oxysporum species complex</taxon>
    </lineage>
</organism>
<dbReference type="STRING" id="660025.F9F103"/>
<feature type="region of interest" description="Disordered" evidence="1">
    <location>
        <begin position="604"/>
        <end position="626"/>
    </location>
</feature>
<dbReference type="InterPro" id="IPR052579">
    <property type="entry name" value="Zinc_finger_SWIM"/>
</dbReference>
<comment type="caution">
    <text evidence="3">The sequence shown here is derived from an EMBL/GenBank/DDBJ whole genome shotgun (WGS) entry which is preliminary data.</text>
</comment>
<evidence type="ECO:0000313" key="3">
    <source>
        <dbReference type="EMBL" id="EGU89404.1"/>
    </source>
</evidence>
<gene>
    <name evidence="3" type="ORF">FOXB_00077</name>
</gene>
<name>F9F103_FUSOF</name>
<feature type="compositionally biased region" description="Low complexity" evidence="1">
    <location>
        <begin position="604"/>
        <end position="614"/>
    </location>
</feature>
<sequence>MNPINSINLFPDDVLPPEGHFPSREALVTAINAWARERGYAFVVKNSWKTPSGRRGVIYTCDRGTKPPSTTRERVRNTASRYTGCLFSITAKEALHKTSWSLSYRPDQKYHEHNHEPSHPLAHPTHRILSGGDKQIVKQLTSCGSAPKDIISHLRNTSTTLATQQDIYNCIAESKRELLEGQSNIHALANQLESEGFWSRIRLEEGTVTAVLFAHPKSLAYLKSYTEVLILDCTYKTNKYKMPLLNAIGVDACQRSFCIAFAFLSGEEEGDYNWALAQLRSIYVAAVLRHCMDAFTKDAKDYKGQEKWKDFYSSWHDLVASSNEDIYYQKLSDFKKKYIPDHISQVGYITETWLDLYKEKFVKAWVDQHLHFNQYVTSRCEGIHQLIKSYLKTSQLNLFDAWRHIKLVVTNQVAELESNQARQQARFPLKLSGSLYGNIRGWISHEALRLVDDQRARLLYQLPACTGTFNRTLGLPCAHLIEPLLRRSQPLQMYHFHSHWRIQRIGNPQLLIEPPVQIDRLQATSVLPVTSTQREPCAFEAVENTIRPRAPPKCSKCHQLGHTMKSKACPLRWEHISQTPTVAPTQASTTVAPTQTSTTVHTVTHTVSRSTTRSLSPASSGTHTATETITETTTKTITVTTTSPVAGPSTATAQSEVNELDYDDARAIYRRYKADREAWYATQPRGALKTNQQYRKAMKLPQRYTKAKYNWCLDYKEMGPQCRIGRSVRDWTKEEMMAYLDFDEAENERVNKQVEEELKARRFTTYRGPDHVWKAAARDYEDQQRVHRTRNRRI</sequence>
<dbReference type="PANTHER" id="PTHR31569">
    <property type="entry name" value="SWIM-TYPE DOMAIN-CONTAINING PROTEIN"/>
    <property type="match status" value="1"/>
</dbReference>